<dbReference type="InterPro" id="IPR013767">
    <property type="entry name" value="PAS_fold"/>
</dbReference>
<dbReference type="InterPro" id="IPR036890">
    <property type="entry name" value="HATPase_C_sf"/>
</dbReference>
<sequence length="794" mass="88591">MQEGAALVSVDGIILYGNRSLAQLLNTPLERLMGESIHAFIDSTETAGFRRMVEANSSGSAGESTLQAQDGSRVPVHLSLKPLSMDGVHVFSLVATDLTERKQAEETLQRAHDELEERVEERTAELEHANTRLQSEIVERKRAEEELQSIARFPAENPNPTLRLENGRTIIYANSAARATFAEAFTGPGTDAPADIAEIAETALASGVRQEVEHRIGAETYLLAFVPLRDRHYVNVYGRDISQRKKVEDALRQSERSLATELDATRRLQQVSTQMIQANRVEALYEEILDTAMTILDADFASIQMLYAERGTTGELRLLGYRGFTEEAARFWEWVRPDSESTCGKALLTGQRVIVPDILDCEFMAGSADRETYLQTGIRAVQTTPLYSRAGALLGMLSTHWRRPHEPTANELRPIDLLARQAADFIDRKRAEEALRESEEKLQTLFQLLPVGISVLDENRKILDVNPALGDILDLPRDDLLRGAYENRRYIWTDGTEMPVAEFPSSRAITEQTAIRNVEMDIVKEDGNTIWTDVSTVPLPFSDWRMLLATSDITERKRTEEALVRRTEELIQKSAEVEAARDEAHMYIDIMTHDVRNANNVSGMYADLLAELADGDLKTYAEKLHASIERSNEILRNVATVRRIREEESGLVPVNLDAVIRNEIGRFPEALIDYLDPQIEVLADGLLPTVFINLIGNAVKFGGPDVKITVRAEVQGGEILVSVEDTGPGVPDEVKVKLFRRFERGMGRGSGEGLGLFIVRTLVERYGGEARVEDRVPGRPGEGAAFRFTLKLAT</sequence>
<dbReference type="InterPro" id="IPR005467">
    <property type="entry name" value="His_kinase_dom"/>
</dbReference>
<dbReference type="InterPro" id="IPR035965">
    <property type="entry name" value="PAS-like_dom_sf"/>
</dbReference>
<comment type="caution">
    <text evidence="10">The sequence shown here is derived from an EMBL/GenBank/DDBJ whole genome shotgun (WGS) entry which is preliminary data.</text>
</comment>
<keyword evidence="3" id="KW-0597">Phosphoprotein</keyword>
<evidence type="ECO:0000256" key="2">
    <source>
        <dbReference type="ARBA" id="ARBA00012438"/>
    </source>
</evidence>
<dbReference type="EMBL" id="VCYI01000001">
    <property type="protein sequence ID" value="MDN7011452.1"/>
    <property type="molecule type" value="Genomic_DNA"/>
</dbReference>
<comment type="catalytic activity">
    <reaction evidence="1">
        <text>ATP + protein L-histidine = ADP + protein N-phospho-L-histidine.</text>
        <dbReference type="EC" id="2.7.13.3"/>
    </reaction>
</comment>
<dbReference type="Pfam" id="PF13426">
    <property type="entry name" value="PAS_9"/>
    <property type="match status" value="1"/>
</dbReference>
<dbReference type="InterPro" id="IPR004358">
    <property type="entry name" value="Sig_transdc_His_kin-like_C"/>
</dbReference>
<feature type="domain" description="PAC" evidence="9">
    <location>
        <begin position="516"/>
        <end position="565"/>
    </location>
</feature>
<dbReference type="SUPFAM" id="SSF55781">
    <property type="entry name" value="GAF domain-like"/>
    <property type="match status" value="1"/>
</dbReference>
<organism evidence="10 11">
    <name type="scientific">Methanoculleus methanifontis</name>
    <dbReference type="NCBI Taxonomy" id="2584086"/>
    <lineage>
        <taxon>Archaea</taxon>
        <taxon>Methanobacteriati</taxon>
        <taxon>Methanobacteriota</taxon>
        <taxon>Stenosarchaea group</taxon>
        <taxon>Methanomicrobia</taxon>
        <taxon>Methanomicrobiales</taxon>
        <taxon>Methanomicrobiaceae</taxon>
        <taxon>Methanoculleus</taxon>
    </lineage>
</organism>
<dbReference type="InterPro" id="IPR000014">
    <property type="entry name" value="PAS"/>
</dbReference>
<evidence type="ECO:0000313" key="10">
    <source>
        <dbReference type="EMBL" id="MDN7011452.1"/>
    </source>
</evidence>
<evidence type="ECO:0000256" key="3">
    <source>
        <dbReference type="ARBA" id="ARBA00022553"/>
    </source>
</evidence>
<evidence type="ECO:0000256" key="1">
    <source>
        <dbReference type="ARBA" id="ARBA00000085"/>
    </source>
</evidence>
<dbReference type="Pfam" id="PF13185">
    <property type="entry name" value="GAF_2"/>
    <property type="match status" value="1"/>
</dbReference>
<evidence type="ECO:0000256" key="4">
    <source>
        <dbReference type="ARBA" id="ARBA00022679"/>
    </source>
</evidence>
<evidence type="ECO:0000256" key="6">
    <source>
        <dbReference type="SAM" id="Coils"/>
    </source>
</evidence>
<dbReference type="Gene3D" id="3.30.450.40">
    <property type="match status" value="1"/>
</dbReference>
<dbReference type="Gene3D" id="3.30.565.10">
    <property type="entry name" value="Histidine kinase-like ATPase, C-terminal domain"/>
    <property type="match status" value="1"/>
</dbReference>
<dbReference type="SUPFAM" id="SSF55874">
    <property type="entry name" value="ATPase domain of HSP90 chaperone/DNA topoisomerase II/histidine kinase"/>
    <property type="match status" value="1"/>
</dbReference>
<keyword evidence="6" id="KW-0175">Coiled coil</keyword>
<feature type="coiled-coil region" evidence="6">
    <location>
        <begin position="98"/>
        <end position="146"/>
    </location>
</feature>
<dbReference type="InterPro" id="IPR003018">
    <property type="entry name" value="GAF"/>
</dbReference>
<gene>
    <name evidence="10" type="ORF">FGW20_00040</name>
</gene>
<dbReference type="CDD" id="cd00075">
    <property type="entry name" value="HATPase"/>
    <property type="match status" value="1"/>
</dbReference>
<dbReference type="EC" id="2.7.13.3" evidence="2"/>
<dbReference type="PANTHER" id="PTHR43304:SF1">
    <property type="entry name" value="PAC DOMAIN-CONTAINING PROTEIN"/>
    <property type="match status" value="1"/>
</dbReference>
<dbReference type="SUPFAM" id="SSF55785">
    <property type="entry name" value="PYP-like sensor domain (PAS domain)"/>
    <property type="match status" value="2"/>
</dbReference>
<feature type="domain" description="PAS" evidence="8">
    <location>
        <begin position="438"/>
        <end position="481"/>
    </location>
</feature>
<dbReference type="InterPro" id="IPR003594">
    <property type="entry name" value="HATPase_dom"/>
</dbReference>
<accession>A0ABT8LXQ7</accession>
<name>A0ABT8LXQ7_9EURY</name>
<dbReference type="InterPro" id="IPR000700">
    <property type="entry name" value="PAS-assoc_C"/>
</dbReference>
<dbReference type="SMART" id="SM00091">
    <property type="entry name" value="PAS"/>
    <property type="match status" value="2"/>
</dbReference>
<dbReference type="PROSITE" id="PS50113">
    <property type="entry name" value="PAC"/>
    <property type="match status" value="2"/>
</dbReference>
<dbReference type="PROSITE" id="PS50112">
    <property type="entry name" value="PAS"/>
    <property type="match status" value="1"/>
</dbReference>
<evidence type="ECO:0000256" key="5">
    <source>
        <dbReference type="ARBA" id="ARBA00022777"/>
    </source>
</evidence>
<evidence type="ECO:0000259" key="9">
    <source>
        <dbReference type="PROSITE" id="PS50113"/>
    </source>
</evidence>
<keyword evidence="4" id="KW-0808">Transferase</keyword>
<proteinExistence type="predicted"/>
<evidence type="ECO:0000313" key="11">
    <source>
        <dbReference type="Proteomes" id="UP001168423"/>
    </source>
</evidence>
<dbReference type="Proteomes" id="UP001168423">
    <property type="component" value="Unassembled WGS sequence"/>
</dbReference>
<dbReference type="CDD" id="cd00130">
    <property type="entry name" value="PAS"/>
    <property type="match status" value="2"/>
</dbReference>
<keyword evidence="11" id="KW-1185">Reference proteome</keyword>
<dbReference type="Pfam" id="PF02518">
    <property type="entry name" value="HATPase_c"/>
    <property type="match status" value="1"/>
</dbReference>
<dbReference type="PRINTS" id="PR00344">
    <property type="entry name" value="BCTRLSENSOR"/>
</dbReference>
<dbReference type="Gene3D" id="1.10.287.130">
    <property type="match status" value="1"/>
</dbReference>
<reference evidence="10" key="1">
    <citation type="submission" date="2019-05" db="EMBL/GenBank/DDBJ databases">
        <title>Isolation and characterization of methanogens from the cold seep sediment at Four-Way Closure Ridge.</title>
        <authorList>
            <person name="You Y.-T."/>
            <person name="Chen S.-C."/>
            <person name="Zhang W.-L."/>
            <person name="Lai M.-C."/>
        </authorList>
    </citation>
    <scope>NUCLEOTIDE SEQUENCE</scope>
    <source>
        <strain evidence="10">FWC-SCC3</strain>
    </source>
</reference>
<dbReference type="InterPro" id="IPR052162">
    <property type="entry name" value="Sensor_kinase/Photoreceptor"/>
</dbReference>
<dbReference type="InterPro" id="IPR029016">
    <property type="entry name" value="GAF-like_dom_sf"/>
</dbReference>
<dbReference type="Pfam" id="PF00989">
    <property type="entry name" value="PAS"/>
    <property type="match status" value="1"/>
</dbReference>
<dbReference type="NCBIfam" id="TIGR00229">
    <property type="entry name" value="sensory_box"/>
    <property type="match status" value="2"/>
</dbReference>
<evidence type="ECO:0000259" key="7">
    <source>
        <dbReference type="PROSITE" id="PS50109"/>
    </source>
</evidence>
<dbReference type="PANTHER" id="PTHR43304">
    <property type="entry name" value="PHYTOCHROME-LIKE PROTEIN CPH1"/>
    <property type="match status" value="1"/>
</dbReference>
<dbReference type="SMART" id="SM00065">
    <property type="entry name" value="GAF"/>
    <property type="match status" value="1"/>
</dbReference>
<dbReference type="Gene3D" id="3.30.450.20">
    <property type="entry name" value="PAS domain"/>
    <property type="match status" value="2"/>
</dbReference>
<feature type="domain" description="Histidine kinase" evidence="7">
    <location>
        <begin position="687"/>
        <end position="794"/>
    </location>
</feature>
<dbReference type="PROSITE" id="PS50109">
    <property type="entry name" value="HIS_KIN"/>
    <property type="match status" value="1"/>
</dbReference>
<dbReference type="SMART" id="SM00387">
    <property type="entry name" value="HATPase_c"/>
    <property type="match status" value="1"/>
</dbReference>
<feature type="domain" description="PAC" evidence="9">
    <location>
        <begin position="60"/>
        <end position="110"/>
    </location>
</feature>
<protein>
    <recommendedName>
        <fullName evidence="2">histidine kinase</fullName>
        <ecNumber evidence="2">2.7.13.3</ecNumber>
    </recommendedName>
</protein>
<keyword evidence="5" id="KW-0418">Kinase</keyword>
<evidence type="ECO:0000259" key="8">
    <source>
        <dbReference type="PROSITE" id="PS50112"/>
    </source>
</evidence>